<dbReference type="EMBL" id="JAAGAX010000003">
    <property type="protein sequence ID" value="KAF2319002.1"/>
    <property type="molecule type" value="Genomic_DNA"/>
</dbReference>
<comment type="caution">
    <text evidence="1">The sequence shown here is derived from an EMBL/GenBank/DDBJ whole genome shotgun (WGS) entry which is preliminary data.</text>
</comment>
<organism evidence="1 2">
    <name type="scientific">Hevea brasiliensis</name>
    <name type="common">Para rubber tree</name>
    <name type="synonym">Siphonia brasiliensis</name>
    <dbReference type="NCBI Taxonomy" id="3981"/>
    <lineage>
        <taxon>Eukaryota</taxon>
        <taxon>Viridiplantae</taxon>
        <taxon>Streptophyta</taxon>
        <taxon>Embryophyta</taxon>
        <taxon>Tracheophyta</taxon>
        <taxon>Spermatophyta</taxon>
        <taxon>Magnoliopsida</taxon>
        <taxon>eudicotyledons</taxon>
        <taxon>Gunneridae</taxon>
        <taxon>Pentapetalae</taxon>
        <taxon>rosids</taxon>
        <taxon>fabids</taxon>
        <taxon>Malpighiales</taxon>
        <taxon>Euphorbiaceae</taxon>
        <taxon>Crotonoideae</taxon>
        <taxon>Micrandreae</taxon>
        <taxon>Hevea</taxon>
    </lineage>
</organism>
<protein>
    <submittedName>
        <fullName evidence="1">Uncharacterized protein</fullName>
    </submittedName>
</protein>
<name>A0A6A6MYI3_HEVBR</name>
<dbReference type="AlphaFoldDB" id="A0A6A6MYI3"/>
<proteinExistence type="predicted"/>
<sequence>MIWLQLTTSVQKPGSRLRETSQAVLCCSVTSVLDFCLTKVEHRTCEICGSIARNVASPNEVELVEQWNEVNEIAVAAAAPSVHTTETRNFWQGIDS</sequence>
<accession>A0A6A6MYI3</accession>
<gene>
    <name evidence="1" type="ORF">GH714_012390</name>
</gene>
<evidence type="ECO:0000313" key="1">
    <source>
        <dbReference type="EMBL" id="KAF2319002.1"/>
    </source>
</evidence>
<evidence type="ECO:0000313" key="2">
    <source>
        <dbReference type="Proteomes" id="UP000467840"/>
    </source>
</evidence>
<reference evidence="1 2" key="1">
    <citation type="journal article" date="2020" name="Mol. Plant">
        <title>The Chromosome-Based Rubber Tree Genome Provides New Insights into Spurge Genome Evolution and Rubber Biosynthesis.</title>
        <authorList>
            <person name="Liu J."/>
            <person name="Shi C."/>
            <person name="Shi C.C."/>
            <person name="Li W."/>
            <person name="Zhang Q.J."/>
            <person name="Zhang Y."/>
            <person name="Li K."/>
            <person name="Lu H.F."/>
            <person name="Shi C."/>
            <person name="Zhu S.T."/>
            <person name="Xiao Z.Y."/>
            <person name="Nan H."/>
            <person name="Yue Y."/>
            <person name="Zhu X.G."/>
            <person name="Wu Y."/>
            <person name="Hong X.N."/>
            <person name="Fan G.Y."/>
            <person name="Tong Y."/>
            <person name="Zhang D."/>
            <person name="Mao C.L."/>
            <person name="Liu Y.L."/>
            <person name="Hao S.J."/>
            <person name="Liu W.Q."/>
            <person name="Lv M.Q."/>
            <person name="Zhang H.B."/>
            <person name="Liu Y."/>
            <person name="Hu-Tang G.R."/>
            <person name="Wang J.P."/>
            <person name="Wang J.H."/>
            <person name="Sun Y.H."/>
            <person name="Ni S.B."/>
            <person name="Chen W.B."/>
            <person name="Zhang X.C."/>
            <person name="Jiao Y.N."/>
            <person name="Eichler E.E."/>
            <person name="Li G.H."/>
            <person name="Liu X."/>
            <person name="Gao L.Z."/>
        </authorList>
    </citation>
    <scope>NUCLEOTIDE SEQUENCE [LARGE SCALE GENOMIC DNA]</scope>
    <source>
        <strain evidence="2">cv. GT1</strain>
        <tissue evidence="1">Leaf</tissue>
    </source>
</reference>
<keyword evidence="2" id="KW-1185">Reference proteome</keyword>
<dbReference type="Proteomes" id="UP000467840">
    <property type="component" value="Chromosome 10"/>
</dbReference>